<evidence type="ECO:0000256" key="8">
    <source>
        <dbReference type="ARBA" id="ARBA00022827"/>
    </source>
</evidence>
<dbReference type="InterPro" id="IPR005101">
    <property type="entry name" value="Cryptochr/Photolyase_FAD-bd"/>
</dbReference>
<dbReference type="GO" id="GO:0048471">
    <property type="term" value="C:perinuclear region of cytoplasm"/>
    <property type="evidence" value="ECO:0007669"/>
    <property type="project" value="UniProtKB-SubCell"/>
</dbReference>
<dbReference type="PANTHER" id="PTHR11455:SF17">
    <property type="entry name" value="CRYPTOCHROME-1"/>
    <property type="match status" value="1"/>
</dbReference>
<dbReference type="GeneID" id="119741205"/>
<evidence type="ECO:0000256" key="3">
    <source>
        <dbReference type="ARBA" id="ARBA00005862"/>
    </source>
</evidence>
<evidence type="ECO:0000313" key="14">
    <source>
        <dbReference type="EnsemblMetazoa" id="XP_038072864.1"/>
    </source>
</evidence>
<protein>
    <recommendedName>
        <fullName evidence="4">Cryptochrome-1</fullName>
    </recommendedName>
</protein>
<dbReference type="SUPFAM" id="SSF52425">
    <property type="entry name" value="Cryptochrome/photolyase, N-terminal domain"/>
    <property type="match status" value="1"/>
</dbReference>
<evidence type="ECO:0000256" key="12">
    <source>
        <dbReference type="PIRSR" id="PIRSR602081-2"/>
    </source>
</evidence>
<dbReference type="GO" id="GO:0032922">
    <property type="term" value="P:circadian regulation of gene expression"/>
    <property type="evidence" value="ECO:0007669"/>
    <property type="project" value="TreeGrafter"/>
</dbReference>
<evidence type="ECO:0000256" key="2">
    <source>
        <dbReference type="ARBA" id="ARBA00004556"/>
    </source>
</evidence>
<dbReference type="Gene3D" id="1.10.579.10">
    <property type="entry name" value="DNA Cyclobutane Dipyrimidine Photolyase, subunit A, domain 3"/>
    <property type="match status" value="1"/>
</dbReference>
<dbReference type="SUPFAM" id="SSF48173">
    <property type="entry name" value="Cryptochrome/photolyase FAD-binding domain"/>
    <property type="match status" value="1"/>
</dbReference>
<proteinExistence type="inferred from homology"/>
<dbReference type="GO" id="GO:0071949">
    <property type="term" value="F:FAD binding"/>
    <property type="evidence" value="ECO:0007669"/>
    <property type="project" value="TreeGrafter"/>
</dbReference>
<dbReference type="Gene3D" id="3.40.50.620">
    <property type="entry name" value="HUPs"/>
    <property type="match status" value="1"/>
</dbReference>
<evidence type="ECO:0000256" key="10">
    <source>
        <dbReference type="ARBA" id="ARBA00023242"/>
    </source>
</evidence>
<comment type="cofactor">
    <cofactor evidence="11">
        <name>FAD</name>
        <dbReference type="ChEBI" id="CHEBI:57692"/>
    </cofactor>
    <text evidence="11">Binds 1 FAD per subunit.</text>
</comment>
<keyword evidence="8 11" id="KW-0274">FAD</keyword>
<accession>A0A914BA41</accession>
<evidence type="ECO:0000256" key="5">
    <source>
        <dbReference type="ARBA" id="ARBA00022490"/>
    </source>
</evidence>
<dbReference type="InterPro" id="IPR036134">
    <property type="entry name" value="Crypto/Photolyase_FAD-like_sf"/>
</dbReference>
<dbReference type="Gene3D" id="1.25.40.80">
    <property type="match status" value="1"/>
</dbReference>
<evidence type="ECO:0000256" key="6">
    <source>
        <dbReference type="ARBA" id="ARBA00022630"/>
    </source>
</evidence>
<feature type="site" description="Electron transfer via tryptophanyl radical" evidence="12">
    <location>
        <position position="411"/>
    </location>
</feature>
<evidence type="ECO:0000256" key="7">
    <source>
        <dbReference type="ARBA" id="ARBA00022741"/>
    </source>
</evidence>
<comment type="similarity">
    <text evidence="3">Belongs to the DNA photolyase class-1 family.</text>
</comment>
<dbReference type="GO" id="GO:0005634">
    <property type="term" value="C:nucleus"/>
    <property type="evidence" value="ECO:0007669"/>
    <property type="project" value="UniProtKB-SubCell"/>
</dbReference>
<dbReference type="Pfam" id="PF03441">
    <property type="entry name" value="FAD_binding_7"/>
    <property type="match status" value="1"/>
</dbReference>
<dbReference type="RefSeq" id="XP_038072864.1">
    <property type="nucleotide sequence ID" value="XM_038216936.1"/>
</dbReference>
<dbReference type="Pfam" id="PF00875">
    <property type="entry name" value="DNA_photolyase"/>
    <property type="match status" value="1"/>
</dbReference>
<evidence type="ECO:0000256" key="1">
    <source>
        <dbReference type="ARBA" id="ARBA00004123"/>
    </source>
</evidence>
<feature type="site" description="Electron transfer via tryptophanyl radical" evidence="12">
    <location>
        <position position="334"/>
    </location>
</feature>
<name>A0A914BA41_PATMI</name>
<keyword evidence="5" id="KW-0963">Cytoplasm</keyword>
<dbReference type="GO" id="GO:0003677">
    <property type="term" value="F:DNA binding"/>
    <property type="evidence" value="ECO:0007669"/>
    <property type="project" value="TreeGrafter"/>
</dbReference>
<dbReference type="GO" id="GO:0043153">
    <property type="term" value="P:entrainment of circadian clock by photoperiod"/>
    <property type="evidence" value="ECO:0007669"/>
    <property type="project" value="TreeGrafter"/>
</dbReference>
<evidence type="ECO:0000256" key="11">
    <source>
        <dbReference type="PIRSR" id="PIRSR602081-1"/>
    </source>
</evidence>
<organism evidence="14 15">
    <name type="scientific">Patiria miniata</name>
    <name type="common">Bat star</name>
    <name type="synonym">Asterina miniata</name>
    <dbReference type="NCBI Taxonomy" id="46514"/>
    <lineage>
        <taxon>Eukaryota</taxon>
        <taxon>Metazoa</taxon>
        <taxon>Echinodermata</taxon>
        <taxon>Eleutherozoa</taxon>
        <taxon>Asterozoa</taxon>
        <taxon>Asteroidea</taxon>
        <taxon>Valvatacea</taxon>
        <taxon>Valvatida</taxon>
        <taxon>Asterinidae</taxon>
        <taxon>Patiria</taxon>
    </lineage>
</organism>
<feature type="site" description="Electron transfer via tryptophanyl radical" evidence="12">
    <location>
        <position position="388"/>
    </location>
</feature>
<evidence type="ECO:0000256" key="9">
    <source>
        <dbReference type="ARBA" id="ARBA00023170"/>
    </source>
</evidence>
<dbReference type="AlphaFoldDB" id="A0A914BA41"/>
<keyword evidence="7" id="KW-0547">Nucleotide-binding</keyword>
<reference evidence="14" key="1">
    <citation type="submission" date="2022-11" db="UniProtKB">
        <authorList>
            <consortium name="EnsemblMetazoa"/>
        </authorList>
    </citation>
    <scope>IDENTIFICATION</scope>
</reference>
<keyword evidence="15" id="KW-1185">Reference proteome</keyword>
<keyword evidence="6 11" id="KW-0285">Flavoprotein</keyword>
<evidence type="ECO:0000256" key="4">
    <source>
        <dbReference type="ARBA" id="ARBA00021159"/>
    </source>
</evidence>
<sequence>MPTRPALGLDNKDRKKETIAVHWFRHGLRLHDNPSLIDAINLASELYPIFIFDGEVAGTKVCGFNRWRFLYESLEDIDRKLKEVGGRLYTFNGDPCTVFNQLIEEWGVNLITFEQDPEPIWQDRDNAVKRLCEERGIRCIESVSHTLWDPNEVTSRNGGTPPVTYAMFQEVVSTIGLPHRPSGEPDFSSVKLSICDNFDQFALPHFQDIAPKMEHPDQERQLWIGGETRALELFEVRVRREAAAFKAGYCLPNQYMPDLLGPPMSLSPYLRFGCLSVRKFYWRIHDTYTELNNTISPSHLTAQLIWREYFYTMSVGNKNFDRMNGNNICLKIDWSEDQEKLQKWTEGETGYPWIDACMKQLKVEGWIHQVARHAVACFLTRGDLWISWEDGLKVFYQYLLDADWSICAGNWMWISSSAFEKVLQCPNCFCPVRYGRRMDPNGEFVRRFLPVLVNMPLRYLFEPWKAPLAVQEKAGCIIGKDYPMPIVEHRAAASSNREKMNRTVQSLEEKFSHCTPSNEVEVREFSWLPETIRGVEKCTADDLCEILGI</sequence>
<dbReference type="InterPro" id="IPR014729">
    <property type="entry name" value="Rossmann-like_a/b/a_fold"/>
</dbReference>
<dbReference type="InterPro" id="IPR002081">
    <property type="entry name" value="Cryptochrome/DNA_photolyase_1"/>
</dbReference>
<keyword evidence="9" id="KW-0675">Receptor</keyword>
<dbReference type="OrthoDB" id="435881at2759"/>
<comment type="subcellular location">
    <subcellularLocation>
        <location evidence="2">Cytoplasm</location>
        <location evidence="2">Perinuclear region</location>
    </subcellularLocation>
    <subcellularLocation>
        <location evidence="1">Nucleus</location>
    </subcellularLocation>
</comment>
<feature type="binding site" evidence="11">
    <location>
        <begin position="303"/>
        <end position="310"/>
    </location>
    <ligand>
        <name>FAD</name>
        <dbReference type="ChEBI" id="CHEBI:57692"/>
    </ligand>
</feature>
<evidence type="ECO:0000313" key="15">
    <source>
        <dbReference type="Proteomes" id="UP000887568"/>
    </source>
</evidence>
<dbReference type="InterPro" id="IPR036155">
    <property type="entry name" value="Crypto/Photolyase_N_sf"/>
</dbReference>
<feature type="binding site" evidence="11">
    <location>
        <begin position="401"/>
        <end position="403"/>
    </location>
    <ligand>
        <name>FAD</name>
        <dbReference type="ChEBI" id="CHEBI:57692"/>
    </ligand>
</feature>
<dbReference type="EnsemblMetazoa" id="XM_038216936.1">
    <property type="protein sequence ID" value="XP_038072864.1"/>
    <property type="gene ID" value="LOC119741205"/>
</dbReference>
<dbReference type="PROSITE" id="PS51645">
    <property type="entry name" value="PHR_CRY_ALPHA_BETA"/>
    <property type="match status" value="1"/>
</dbReference>
<evidence type="ECO:0000259" key="13">
    <source>
        <dbReference type="PROSITE" id="PS51645"/>
    </source>
</evidence>
<dbReference type="PANTHER" id="PTHR11455">
    <property type="entry name" value="CRYPTOCHROME"/>
    <property type="match status" value="1"/>
</dbReference>
<feature type="domain" description="Photolyase/cryptochrome alpha/beta" evidence="13">
    <location>
        <begin position="18"/>
        <end position="147"/>
    </location>
</feature>
<dbReference type="InterPro" id="IPR006050">
    <property type="entry name" value="DNA_photolyase_N"/>
</dbReference>
<dbReference type="GO" id="GO:0045892">
    <property type="term" value="P:negative regulation of DNA-templated transcription"/>
    <property type="evidence" value="ECO:0007669"/>
    <property type="project" value="TreeGrafter"/>
</dbReference>
<keyword evidence="10" id="KW-0539">Nucleus</keyword>
<dbReference type="Proteomes" id="UP000887568">
    <property type="component" value="Unplaced"/>
</dbReference>